<proteinExistence type="predicted"/>
<evidence type="ECO:0000313" key="1">
    <source>
        <dbReference type="EMBL" id="GJS79798.1"/>
    </source>
</evidence>
<organism evidence="1 2">
    <name type="scientific">Tanacetum coccineum</name>
    <dbReference type="NCBI Taxonomy" id="301880"/>
    <lineage>
        <taxon>Eukaryota</taxon>
        <taxon>Viridiplantae</taxon>
        <taxon>Streptophyta</taxon>
        <taxon>Embryophyta</taxon>
        <taxon>Tracheophyta</taxon>
        <taxon>Spermatophyta</taxon>
        <taxon>Magnoliopsida</taxon>
        <taxon>eudicotyledons</taxon>
        <taxon>Gunneridae</taxon>
        <taxon>Pentapetalae</taxon>
        <taxon>asterids</taxon>
        <taxon>campanulids</taxon>
        <taxon>Asterales</taxon>
        <taxon>Asteraceae</taxon>
        <taxon>Asteroideae</taxon>
        <taxon>Anthemideae</taxon>
        <taxon>Anthemidinae</taxon>
        <taxon>Tanacetum</taxon>
    </lineage>
</organism>
<reference evidence="1" key="2">
    <citation type="submission" date="2022-01" db="EMBL/GenBank/DDBJ databases">
        <authorList>
            <person name="Yamashiro T."/>
            <person name="Shiraishi A."/>
            <person name="Satake H."/>
            <person name="Nakayama K."/>
        </authorList>
    </citation>
    <scope>NUCLEOTIDE SEQUENCE</scope>
</reference>
<dbReference type="PANTHER" id="PTHR34835:SF90">
    <property type="entry name" value="AMINOTRANSFERASE-LIKE PLANT MOBILE DOMAIN-CONTAINING PROTEIN"/>
    <property type="match status" value="1"/>
</dbReference>
<protein>
    <submittedName>
        <fullName evidence="1">Uncharacterized protein</fullName>
    </submittedName>
</protein>
<name>A0ABQ4YPN3_9ASTR</name>
<dbReference type="Proteomes" id="UP001151760">
    <property type="component" value="Unassembled WGS sequence"/>
</dbReference>
<reference evidence="1" key="1">
    <citation type="journal article" date="2022" name="Int. J. Mol. Sci.">
        <title>Draft Genome of Tanacetum Coccineum: Genomic Comparison of Closely Related Tanacetum-Family Plants.</title>
        <authorList>
            <person name="Yamashiro T."/>
            <person name="Shiraishi A."/>
            <person name="Nakayama K."/>
            <person name="Satake H."/>
        </authorList>
    </citation>
    <scope>NUCLEOTIDE SEQUENCE</scope>
</reference>
<dbReference type="PANTHER" id="PTHR34835">
    <property type="entry name" value="OS07G0283600 PROTEIN-RELATED"/>
    <property type="match status" value="1"/>
</dbReference>
<evidence type="ECO:0000313" key="2">
    <source>
        <dbReference type="Proteomes" id="UP001151760"/>
    </source>
</evidence>
<comment type="caution">
    <text evidence="1">The sequence shown here is derived from an EMBL/GenBank/DDBJ whole genome shotgun (WGS) entry which is preliminary data.</text>
</comment>
<dbReference type="EMBL" id="BQNB010010623">
    <property type="protein sequence ID" value="GJS79798.1"/>
    <property type="molecule type" value="Genomic_DNA"/>
</dbReference>
<gene>
    <name evidence="1" type="ORF">Tco_0729679</name>
</gene>
<keyword evidence="2" id="KW-1185">Reference proteome</keyword>
<accession>A0ABQ4YPN3</accession>
<sequence length="216" mass="24540">MEFRIINMTVHEAVLKLLEVAVVKAINDCQVDMESFLNNIGFGSLYGLNIGDLHSRLNHFLLKSFDCDSFCMKLNHRSIMVDSKRVHDMFGIPVGGTPLLSLEETEGDVLTNWLAQFDLDPKKIRVTNIAELIVKATNIDFMLKMNFLLLVTNTLAKNETKNGDVSLDVLKRIREDFLVQSIDWCGYILDSHKNSTNSKGVDHFYNGPVFFLRVVL</sequence>